<protein>
    <submittedName>
        <fullName evidence="3">Acyl-CoA synthetase FdrA</fullName>
    </submittedName>
</protein>
<accession>A0A921G2P3</accession>
<dbReference type="GO" id="GO:0009361">
    <property type="term" value="C:succinate-CoA ligase complex (ADP-forming)"/>
    <property type="evidence" value="ECO:0007669"/>
    <property type="project" value="TreeGrafter"/>
</dbReference>
<dbReference type="InterPro" id="IPR003781">
    <property type="entry name" value="CoA-bd"/>
</dbReference>
<dbReference type="Proteomes" id="UP000698173">
    <property type="component" value="Unassembled WGS sequence"/>
</dbReference>
<dbReference type="Pfam" id="PF02629">
    <property type="entry name" value="CoA_binding"/>
    <property type="match status" value="1"/>
</dbReference>
<dbReference type="GO" id="GO:0006099">
    <property type="term" value="P:tricarboxylic acid cycle"/>
    <property type="evidence" value="ECO:0007669"/>
    <property type="project" value="TreeGrafter"/>
</dbReference>
<dbReference type="Gene3D" id="3.40.50.261">
    <property type="entry name" value="Succinyl-CoA synthetase domains"/>
    <property type="match status" value="2"/>
</dbReference>
<proteinExistence type="predicted"/>
<dbReference type="InterPro" id="IPR005811">
    <property type="entry name" value="SUCC_ACL_C"/>
</dbReference>
<comment type="caution">
    <text evidence="3">The sequence shown here is derived from an EMBL/GenBank/DDBJ whole genome shotgun (WGS) entry which is preliminary data.</text>
</comment>
<dbReference type="GO" id="GO:0004775">
    <property type="term" value="F:succinate-CoA ligase (ADP-forming) activity"/>
    <property type="evidence" value="ECO:0007669"/>
    <property type="project" value="TreeGrafter"/>
</dbReference>
<dbReference type="SUPFAM" id="SSF52210">
    <property type="entry name" value="Succinyl-CoA synthetase domains"/>
    <property type="match status" value="1"/>
</dbReference>
<dbReference type="Gene3D" id="3.40.50.720">
    <property type="entry name" value="NAD(P)-binding Rossmann-like Domain"/>
    <property type="match status" value="1"/>
</dbReference>
<evidence type="ECO:0000259" key="2">
    <source>
        <dbReference type="Pfam" id="PF02629"/>
    </source>
</evidence>
<name>A0A921G2P3_SPOPS</name>
<sequence length="567" mass="61248">SNVNEALYNYLTNGSSLEEIVKIGSTSGTDMLVGICVGLGYLLNRNGETELEMKVIIEKNAYHDSVTLMSLSGKVLQQEGVVDAVVSMATEMNKNLLENIGMMTAEVQSATENDLMIAVKTKSGERLEEIIGFIDEQLNTKKSSKNKQGNESMTSFRASLDALPDANIAVISVPGEYAAREARQALNNGLNVMIFSDNVTIEEERDLKRLGAEKNLLVMGPDCGTAMISGTGLCFANNVRQGGIGLVAASGTGLQEVAVQIDRMGYGITHAIGTGGRDLHEKVGGIMMLEGLNLLNEDEDTKVITLISKPPSKSVQDKILDRVKEISKPVVVCFLDGDKEAVEQSGASFAATLLEGARQSILALDETATFETGLTEEEQAWIQQEVEKLGDSQKYVKGLFCGGTLTAEALSLLRSEVAGIKSNVAKLETEKIADTSLTEGHLLLDMGDDEFTKGKPHPMIEPNLRNERILQEAMNETTAVLLLDFEIGYGSHEDPVGESLETLIKAKKIAEENNRHLSIVAYICGTPTDKQNLKTQEDKLRDLGAFIADSNEKASKVAGKIANKEVN</sequence>
<gene>
    <name evidence="3" type="primary">fdrA</name>
    <name evidence="3" type="ORF">K8V56_17730</name>
</gene>
<dbReference type="NCBIfam" id="NF004760">
    <property type="entry name" value="PRK06091.1"/>
    <property type="match status" value="1"/>
</dbReference>
<dbReference type="PANTHER" id="PTHR11117:SF24">
    <property type="entry name" value="PROTEIN FDRA"/>
    <property type="match status" value="1"/>
</dbReference>
<dbReference type="GO" id="GO:0005829">
    <property type="term" value="C:cytosol"/>
    <property type="evidence" value="ECO:0007669"/>
    <property type="project" value="TreeGrafter"/>
</dbReference>
<organism evidence="3 4">
    <name type="scientific">Sporosarcina psychrophila</name>
    <name type="common">Bacillus psychrophilus</name>
    <dbReference type="NCBI Taxonomy" id="1476"/>
    <lineage>
        <taxon>Bacteria</taxon>
        <taxon>Bacillati</taxon>
        <taxon>Bacillota</taxon>
        <taxon>Bacilli</taxon>
        <taxon>Bacillales</taxon>
        <taxon>Caryophanaceae</taxon>
        <taxon>Sporosarcina</taxon>
    </lineage>
</organism>
<dbReference type="PANTHER" id="PTHR11117">
    <property type="entry name" value="SUCCINYL-COA LIGASE SUBUNIT ALPHA"/>
    <property type="match status" value="1"/>
</dbReference>
<feature type="domain" description="CoA-binding" evidence="2">
    <location>
        <begin position="244"/>
        <end position="333"/>
    </location>
</feature>
<evidence type="ECO:0000313" key="4">
    <source>
        <dbReference type="Proteomes" id="UP000698173"/>
    </source>
</evidence>
<evidence type="ECO:0000313" key="3">
    <source>
        <dbReference type="EMBL" id="HJF33607.1"/>
    </source>
</evidence>
<dbReference type="GO" id="GO:0004776">
    <property type="term" value="F:succinate-CoA ligase (GDP-forming) activity"/>
    <property type="evidence" value="ECO:0007669"/>
    <property type="project" value="TreeGrafter"/>
</dbReference>
<feature type="non-terminal residue" evidence="3">
    <location>
        <position position="1"/>
    </location>
</feature>
<dbReference type="InterPro" id="IPR016102">
    <property type="entry name" value="Succinyl-CoA_synth-like"/>
</dbReference>
<feature type="domain" description="ATP-citrate synthase/succinyl-CoA ligase C-terminal" evidence="1">
    <location>
        <begin position="399"/>
        <end position="560"/>
    </location>
</feature>
<dbReference type="AlphaFoldDB" id="A0A921G2P3"/>
<reference evidence="3" key="1">
    <citation type="journal article" date="2021" name="PeerJ">
        <title>Extensive microbial diversity within the chicken gut microbiome revealed by metagenomics and culture.</title>
        <authorList>
            <person name="Gilroy R."/>
            <person name="Ravi A."/>
            <person name="Getino M."/>
            <person name="Pursley I."/>
            <person name="Horton D.L."/>
            <person name="Alikhan N.F."/>
            <person name="Baker D."/>
            <person name="Gharbi K."/>
            <person name="Hall N."/>
            <person name="Watson M."/>
            <person name="Adriaenssens E.M."/>
            <person name="Foster-Nyarko E."/>
            <person name="Jarju S."/>
            <person name="Secka A."/>
            <person name="Antonio M."/>
            <person name="Oren A."/>
            <person name="Chaudhuri R.R."/>
            <person name="La Ragione R."/>
            <person name="Hildebrand F."/>
            <person name="Pallen M.J."/>
        </authorList>
    </citation>
    <scope>NUCLEOTIDE SEQUENCE</scope>
    <source>
        <strain evidence="3">CHK171-7178</strain>
    </source>
</reference>
<dbReference type="EMBL" id="DYWT01000270">
    <property type="protein sequence ID" value="HJF33607.1"/>
    <property type="molecule type" value="Genomic_DNA"/>
</dbReference>
<evidence type="ECO:0000259" key="1">
    <source>
        <dbReference type="Pfam" id="PF00549"/>
    </source>
</evidence>
<dbReference type="Pfam" id="PF00549">
    <property type="entry name" value="Ligase_CoA"/>
    <property type="match status" value="1"/>
</dbReference>
<reference evidence="3" key="2">
    <citation type="submission" date="2021-09" db="EMBL/GenBank/DDBJ databases">
        <authorList>
            <person name="Gilroy R."/>
        </authorList>
    </citation>
    <scope>NUCLEOTIDE SEQUENCE</scope>
    <source>
        <strain evidence="3">CHK171-7178</strain>
    </source>
</reference>